<name>A0ABN3QZR6_9ACTN</name>
<keyword evidence="3" id="KW-1185">Reference proteome</keyword>
<protein>
    <submittedName>
        <fullName evidence="2">Uncharacterized protein</fullName>
    </submittedName>
</protein>
<dbReference type="Proteomes" id="UP001501447">
    <property type="component" value="Unassembled WGS sequence"/>
</dbReference>
<evidence type="ECO:0000256" key="1">
    <source>
        <dbReference type="SAM" id="MobiDB-lite"/>
    </source>
</evidence>
<comment type="caution">
    <text evidence="2">The sequence shown here is derived from an EMBL/GenBank/DDBJ whole genome shotgun (WGS) entry which is preliminary data.</text>
</comment>
<feature type="compositionally biased region" description="Pro residues" evidence="1">
    <location>
        <begin position="194"/>
        <end position="212"/>
    </location>
</feature>
<feature type="compositionally biased region" description="Gly residues" evidence="1">
    <location>
        <begin position="279"/>
        <end position="289"/>
    </location>
</feature>
<feature type="compositionally biased region" description="Low complexity" evidence="1">
    <location>
        <begin position="130"/>
        <end position="142"/>
    </location>
</feature>
<dbReference type="EMBL" id="BAAARJ010000035">
    <property type="protein sequence ID" value="GAA2639519.1"/>
    <property type="molecule type" value="Genomic_DNA"/>
</dbReference>
<organism evidence="2 3">
    <name type="scientific">Streptomyces axinellae</name>
    <dbReference type="NCBI Taxonomy" id="552788"/>
    <lineage>
        <taxon>Bacteria</taxon>
        <taxon>Bacillati</taxon>
        <taxon>Actinomycetota</taxon>
        <taxon>Actinomycetes</taxon>
        <taxon>Kitasatosporales</taxon>
        <taxon>Streptomycetaceae</taxon>
        <taxon>Streptomyces</taxon>
    </lineage>
</organism>
<evidence type="ECO:0000313" key="2">
    <source>
        <dbReference type="EMBL" id="GAA2639519.1"/>
    </source>
</evidence>
<feature type="compositionally biased region" description="Polar residues" evidence="1">
    <location>
        <begin position="256"/>
        <end position="270"/>
    </location>
</feature>
<accession>A0ABN3QZR6</accession>
<feature type="compositionally biased region" description="Low complexity" evidence="1">
    <location>
        <begin position="176"/>
        <end position="193"/>
    </location>
</feature>
<reference evidence="2 3" key="1">
    <citation type="journal article" date="2019" name="Int. J. Syst. Evol. Microbiol.">
        <title>The Global Catalogue of Microorganisms (GCM) 10K type strain sequencing project: providing services to taxonomists for standard genome sequencing and annotation.</title>
        <authorList>
            <consortium name="The Broad Institute Genomics Platform"/>
            <consortium name="The Broad Institute Genome Sequencing Center for Infectious Disease"/>
            <person name="Wu L."/>
            <person name="Ma J."/>
        </authorList>
    </citation>
    <scope>NUCLEOTIDE SEQUENCE [LARGE SCALE GENOMIC DNA]</scope>
    <source>
        <strain evidence="2 3">JCM 16373</strain>
    </source>
</reference>
<sequence>MEIQRDVRAERRIAERAAARRYLAKTKENPYEQAARLRAATNGRTTYATKNEPVTDRWWRLTCNDLHRRAARTAEDQGADPEGLKDRFDHIDTEAKKARGSGQTPEYFAATYSRNHGLVERGRRRPPTRNPAAPAAQAVVPRGSGRQGPQAQPAYRDDGPASGWDQGASLPPDQPGLPFRGRLPLPVPRQSAPVPAPASGPAPEWSPVPQLPPLRAYLPSTGAPPRPAQAQDPGALPIGAVLPPPDPRAARGPYASQGNPYTSYGLPQTWQPQGPAQGPSGGRARGSRR</sequence>
<gene>
    <name evidence="2" type="ORF">GCM10009863_65660</name>
</gene>
<evidence type="ECO:0000313" key="3">
    <source>
        <dbReference type="Proteomes" id="UP001501447"/>
    </source>
</evidence>
<feature type="region of interest" description="Disordered" evidence="1">
    <location>
        <begin position="113"/>
        <end position="289"/>
    </location>
</feature>
<proteinExistence type="predicted"/>